<dbReference type="SUPFAM" id="SSF46785">
    <property type="entry name" value="Winged helix' DNA-binding domain"/>
    <property type="match status" value="1"/>
</dbReference>
<protein>
    <submittedName>
        <fullName evidence="5">FCD domain-containing protein</fullName>
    </submittedName>
</protein>
<dbReference type="InterPro" id="IPR011711">
    <property type="entry name" value="GntR_C"/>
</dbReference>
<dbReference type="InterPro" id="IPR036388">
    <property type="entry name" value="WH-like_DNA-bd_sf"/>
</dbReference>
<dbReference type="InterPro" id="IPR036390">
    <property type="entry name" value="WH_DNA-bd_sf"/>
</dbReference>
<dbReference type="EMBL" id="WUMU01000043">
    <property type="protein sequence ID" value="MXN21052.1"/>
    <property type="molecule type" value="Genomic_DNA"/>
</dbReference>
<keyword evidence="6" id="KW-1185">Reference proteome</keyword>
<dbReference type="InterPro" id="IPR000524">
    <property type="entry name" value="Tscrpt_reg_HTH_GntR"/>
</dbReference>
<dbReference type="Pfam" id="PF00392">
    <property type="entry name" value="GntR"/>
    <property type="match status" value="1"/>
</dbReference>
<dbReference type="PANTHER" id="PTHR43537">
    <property type="entry name" value="TRANSCRIPTIONAL REGULATOR, GNTR FAMILY"/>
    <property type="match status" value="1"/>
</dbReference>
<evidence type="ECO:0000313" key="5">
    <source>
        <dbReference type="EMBL" id="MXN21052.1"/>
    </source>
</evidence>
<keyword evidence="1" id="KW-0805">Transcription regulation</keyword>
<evidence type="ECO:0000259" key="4">
    <source>
        <dbReference type="PROSITE" id="PS50949"/>
    </source>
</evidence>
<evidence type="ECO:0000256" key="3">
    <source>
        <dbReference type="ARBA" id="ARBA00023163"/>
    </source>
</evidence>
<dbReference type="InterPro" id="IPR008920">
    <property type="entry name" value="TF_FadR/GntR_C"/>
</dbReference>
<dbReference type="Pfam" id="PF07729">
    <property type="entry name" value="FCD"/>
    <property type="match status" value="1"/>
</dbReference>
<dbReference type="PROSITE" id="PS50949">
    <property type="entry name" value="HTH_GNTR"/>
    <property type="match status" value="1"/>
</dbReference>
<evidence type="ECO:0000256" key="1">
    <source>
        <dbReference type="ARBA" id="ARBA00023015"/>
    </source>
</evidence>
<dbReference type="SMART" id="SM00345">
    <property type="entry name" value="HTH_GNTR"/>
    <property type="match status" value="1"/>
</dbReference>
<accession>A0A6L7GBH8</accession>
<evidence type="ECO:0000256" key="2">
    <source>
        <dbReference type="ARBA" id="ARBA00023125"/>
    </source>
</evidence>
<reference evidence="5 6" key="1">
    <citation type="submission" date="2019-12" db="EMBL/GenBank/DDBJ databases">
        <authorList>
            <person name="Li M."/>
        </authorList>
    </citation>
    <scope>NUCLEOTIDE SEQUENCE [LARGE SCALE GENOMIC DNA]</scope>
    <source>
        <strain evidence="5 6">GBMRC 2024</strain>
    </source>
</reference>
<gene>
    <name evidence="5" type="ORF">GR170_24810</name>
</gene>
<dbReference type="GO" id="GO:0003700">
    <property type="term" value="F:DNA-binding transcription factor activity"/>
    <property type="evidence" value="ECO:0007669"/>
    <property type="project" value="InterPro"/>
</dbReference>
<dbReference type="SMART" id="SM00895">
    <property type="entry name" value="FCD"/>
    <property type="match status" value="1"/>
</dbReference>
<dbReference type="Proteomes" id="UP000477911">
    <property type="component" value="Unassembled WGS sequence"/>
</dbReference>
<comment type="caution">
    <text evidence="5">The sequence shown here is derived from an EMBL/GenBank/DDBJ whole genome shotgun (WGS) entry which is preliminary data.</text>
</comment>
<dbReference type="PANTHER" id="PTHR43537:SF5">
    <property type="entry name" value="UXU OPERON TRANSCRIPTIONAL REGULATOR"/>
    <property type="match status" value="1"/>
</dbReference>
<dbReference type="Gene3D" id="1.10.10.10">
    <property type="entry name" value="Winged helix-like DNA-binding domain superfamily/Winged helix DNA-binding domain"/>
    <property type="match status" value="1"/>
</dbReference>
<dbReference type="Gene3D" id="1.20.120.530">
    <property type="entry name" value="GntR ligand-binding domain-like"/>
    <property type="match status" value="1"/>
</dbReference>
<organism evidence="5 6">
    <name type="scientific">Pseudooceanicola albus</name>
    <dbReference type="NCBI Taxonomy" id="2692189"/>
    <lineage>
        <taxon>Bacteria</taxon>
        <taxon>Pseudomonadati</taxon>
        <taxon>Pseudomonadota</taxon>
        <taxon>Alphaproteobacteria</taxon>
        <taxon>Rhodobacterales</taxon>
        <taxon>Paracoccaceae</taxon>
        <taxon>Pseudooceanicola</taxon>
    </lineage>
</organism>
<name>A0A6L7GBH8_9RHOB</name>
<dbReference type="SUPFAM" id="SSF48008">
    <property type="entry name" value="GntR ligand-binding domain-like"/>
    <property type="match status" value="1"/>
</dbReference>
<dbReference type="GO" id="GO:0003677">
    <property type="term" value="F:DNA binding"/>
    <property type="evidence" value="ECO:0007669"/>
    <property type="project" value="UniProtKB-KW"/>
</dbReference>
<feature type="domain" description="HTH gntR-type" evidence="4">
    <location>
        <begin position="9"/>
        <end position="77"/>
    </location>
</feature>
<sequence length="242" mass="26491">MVRTLERTPSLGDVLMQAVLEMVRSDGLRPGDRLPAIKTLAERFGVSVPTLREAMQRLANLGVVDIRHGSGMYLLQTRLPVITGHPDAAPRDERTLCDLLDARLAIEPLLARRAAQHITSDQAESLRTAIETAARALSAEGAPPQVSQSQANMNIHARIAEAAGNPILADTILSLIRVYGAEQKRLLAMQGAEARQHNHADHVALAEAILSRDPDRAEAAMRRHLERVLESLHRSLSPHKAR</sequence>
<dbReference type="CDD" id="cd07377">
    <property type="entry name" value="WHTH_GntR"/>
    <property type="match status" value="1"/>
</dbReference>
<dbReference type="AlphaFoldDB" id="A0A6L7GBH8"/>
<keyword evidence="3" id="KW-0804">Transcription</keyword>
<evidence type="ECO:0000313" key="6">
    <source>
        <dbReference type="Proteomes" id="UP000477911"/>
    </source>
</evidence>
<proteinExistence type="predicted"/>
<dbReference type="RefSeq" id="WP_160897168.1">
    <property type="nucleotide sequence ID" value="NZ_WUMU01000043.1"/>
</dbReference>
<keyword evidence="2" id="KW-0238">DNA-binding</keyword>